<reference evidence="1" key="1">
    <citation type="submission" date="2022-12" db="EMBL/GenBank/DDBJ databases">
        <title>Draft Genome Sequences of Bacillus licheniformis and Bacillus paralicheniformis strains isolated from Irish skim milk powders.</title>
        <authorList>
            <person name="Lourenco A."/>
            <person name="Li F."/>
            <person name="Geraldine D."/>
            <person name="Tobin J.T."/>
            <person name="Butler F."/>
            <person name="Jordan K."/>
            <person name="Obrien T."/>
        </authorList>
    </citation>
    <scope>NUCLEOTIDE SEQUENCE</scope>
    <source>
        <strain evidence="1">3370</strain>
    </source>
</reference>
<evidence type="ECO:0000313" key="2">
    <source>
        <dbReference type="Proteomes" id="UP001216709"/>
    </source>
</evidence>
<protein>
    <recommendedName>
        <fullName evidence="3">PIN domain-containing protein</fullName>
    </recommendedName>
</protein>
<dbReference type="Proteomes" id="UP001216709">
    <property type="component" value="Unassembled WGS sequence"/>
</dbReference>
<comment type="caution">
    <text evidence="1">The sequence shown here is derived from an EMBL/GenBank/DDBJ whole genome shotgun (WGS) entry which is preliminary data.</text>
</comment>
<evidence type="ECO:0008006" key="3">
    <source>
        <dbReference type="Google" id="ProtNLM"/>
    </source>
</evidence>
<organism evidence="1 2">
    <name type="scientific">Bacillus paralicheniformis</name>
    <dbReference type="NCBI Taxonomy" id="1648923"/>
    <lineage>
        <taxon>Bacteria</taxon>
        <taxon>Bacillati</taxon>
        <taxon>Bacillota</taxon>
        <taxon>Bacilli</taxon>
        <taxon>Bacillales</taxon>
        <taxon>Bacillaceae</taxon>
        <taxon>Bacillus</taxon>
    </lineage>
</organism>
<dbReference type="RefSeq" id="WP_035334115.1">
    <property type="nucleotide sequence ID" value="NZ_JARAFO010000041.1"/>
</dbReference>
<proteinExistence type="predicted"/>
<sequence length="175" mass="20260">MEECFIIDACVITSASPKTPVSKRVAAFLEIFLESKNKIGLTKALEKEWLRHPSTYTTKVLGLLKNQRRIIKISDHETVEDLRIKIHKIKDKQRVVAILKDIHLLEAAILTDKFIISLDNKARNNFNHFYNCISGLPDVCWVNPSEETEKAIEWILCEEKYDPSRFIINFKGVYV</sequence>
<accession>A0AAW6KIB0</accession>
<dbReference type="EMBL" id="JARAFO010000041">
    <property type="protein sequence ID" value="MDE1453241.1"/>
    <property type="molecule type" value="Genomic_DNA"/>
</dbReference>
<evidence type="ECO:0000313" key="1">
    <source>
        <dbReference type="EMBL" id="MDE1453241.1"/>
    </source>
</evidence>
<name>A0AAW6KIB0_9BACI</name>
<dbReference type="AlphaFoldDB" id="A0AAW6KIB0"/>
<gene>
    <name evidence="1" type="ORF">PVN32_13760</name>
</gene>